<dbReference type="Proteomes" id="UP000031599">
    <property type="component" value="Unassembled WGS sequence"/>
</dbReference>
<organism evidence="2 3">
    <name type="scientific">Enhygromyxa salina</name>
    <dbReference type="NCBI Taxonomy" id="215803"/>
    <lineage>
        <taxon>Bacteria</taxon>
        <taxon>Pseudomonadati</taxon>
        <taxon>Myxococcota</taxon>
        <taxon>Polyangia</taxon>
        <taxon>Nannocystales</taxon>
        <taxon>Nannocystaceae</taxon>
        <taxon>Enhygromyxa</taxon>
    </lineage>
</organism>
<keyword evidence="1" id="KW-0472">Membrane</keyword>
<comment type="caution">
    <text evidence="2">The sequence shown here is derived from an EMBL/GenBank/DDBJ whole genome shotgun (WGS) entry which is preliminary data.</text>
</comment>
<accession>A0A0C2CZW6</accession>
<dbReference type="EMBL" id="JMCC02000059">
    <property type="protein sequence ID" value="KIG15150.1"/>
    <property type="molecule type" value="Genomic_DNA"/>
</dbReference>
<gene>
    <name evidence="2" type="ORF">DB30_05850</name>
</gene>
<feature type="transmembrane region" description="Helical" evidence="1">
    <location>
        <begin position="33"/>
        <end position="57"/>
    </location>
</feature>
<name>A0A0C2CZW6_9BACT</name>
<evidence type="ECO:0000313" key="2">
    <source>
        <dbReference type="EMBL" id="KIG15150.1"/>
    </source>
</evidence>
<protein>
    <submittedName>
        <fullName evidence="2">Uncharacterized protein</fullName>
    </submittedName>
</protein>
<evidence type="ECO:0000256" key="1">
    <source>
        <dbReference type="SAM" id="Phobius"/>
    </source>
</evidence>
<keyword evidence="1" id="KW-1133">Transmembrane helix</keyword>
<proteinExistence type="predicted"/>
<dbReference type="AlphaFoldDB" id="A0A0C2CZW6"/>
<sequence length="71" mass="7435">MALSPAASVGGVAHSPVPPRATAIHHFSLSTRSVLTFLLAVCAELTALSFAAPAAAVENHQRSARFRPRRS</sequence>
<reference evidence="2 3" key="1">
    <citation type="submission" date="2014-12" db="EMBL/GenBank/DDBJ databases">
        <title>Genome assembly of Enhygromyxa salina DSM 15201.</title>
        <authorList>
            <person name="Sharma G."/>
            <person name="Subramanian S."/>
        </authorList>
    </citation>
    <scope>NUCLEOTIDE SEQUENCE [LARGE SCALE GENOMIC DNA]</scope>
    <source>
        <strain evidence="2 3">DSM 15201</strain>
    </source>
</reference>
<keyword evidence="1" id="KW-0812">Transmembrane</keyword>
<evidence type="ECO:0000313" key="3">
    <source>
        <dbReference type="Proteomes" id="UP000031599"/>
    </source>
</evidence>